<protein>
    <submittedName>
        <fullName evidence="1">Uncharacterized protein</fullName>
    </submittedName>
</protein>
<gene>
    <name evidence="1" type="ORF">DKG77_03605</name>
</gene>
<proteinExistence type="predicted"/>
<dbReference type="RefSeq" id="WP_109660270.1">
    <property type="nucleotide sequence ID" value="NZ_QGEG01000001.1"/>
</dbReference>
<keyword evidence="2" id="KW-1185">Reference proteome</keyword>
<comment type="caution">
    <text evidence="1">The sequence shown here is derived from an EMBL/GenBank/DDBJ whole genome shotgun (WGS) entry which is preliminary data.</text>
</comment>
<reference evidence="1 2" key="1">
    <citation type="submission" date="2018-05" db="EMBL/GenBank/DDBJ databases">
        <title>Complete genome sequence of Flagellimonas aquimarina ECD12 isolated from seaweed Ecklonia cava.</title>
        <authorList>
            <person name="Choi S."/>
            <person name="Seong C."/>
        </authorList>
    </citation>
    <scope>NUCLEOTIDE SEQUENCE [LARGE SCALE GENOMIC DNA]</scope>
    <source>
        <strain evidence="1 2">ECD12</strain>
    </source>
</reference>
<dbReference type="EMBL" id="QGEG01000001">
    <property type="protein sequence ID" value="PWL39926.1"/>
    <property type="molecule type" value="Genomic_DNA"/>
</dbReference>
<dbReference type="OrthoDB" id="1451537at2"/>
<dbReference type="AlphaFoldDB" id="A0A316L216"/>
<sequence length="199" mass="23434">MKNLKGIWLMIKTGDDYCSPEFIEFENNHIFHFELVEANGGRLSKKTTDWNEKISESKYEFVNVNRIRIFRMGKTHKIISETESITEDTEFATDYERIFPTKTELSKKQIEALEFKAEWNNEKIPIIFNKGLDSSTIKEINKRLNREGQKLVLENFQGTYFASIYDNGERRTLIGIREIDEEKAILFGFPEKPYEILAE</sequence>
<evidence type="ECO:0000313" key="2">
    <source>
        <dbReference type="Proteomes" id="UP000245762"/>
    </source>
</evidence>
<dbReference type="Proteomes" id="UP000245762">
    <property type="component" value="Unassembled WGS sequence"/>
</dbReference>
<name>A0A316L216_9FLAO</name>
<accession>A0A316L216</accession>
<organism evidence="1 2">
    <name type="scientific">Flagellimonas aquimarina</name>
    <dbReference type="NCBI Taxonomy" id="2201895"/>
    <lineage>
        <taxon>Bacteria</taxon>
        <taxon>Pseudomonadati</taxon>
        <taxon>Bacteroidota</taxon>
        <taxon>Flavobacteriia</taxon>
        <taxon>Flavobacteriales</taxon>
        <taxon>Flavobacteriaceae</taxon>
        <taxon>Flagellimonas</taxon>
    </lineage>
</organism>
<evidence type="ECO:0000313" key="1">
    <source>
        <dbReference type="EMBL" id="PWL39926.1"/>
    </source>
</evidence>